<proteinExistence type="inferred from homology"/>
<dbReference type="Pfam" id="PF01244">
    <property type="entry name" value="Peptidase_M19"/>
    <property type="match status" value="1"/>
</dbReference>
<comment type="cofactor">
    <cofactor evidence="1">
        <name>Zn(2+)</name>
        <dbReference type="ChEBI" id="CHEBI:29105"/>
    </cofactor>
</comment>
<evidence type="ECO:0000313" key="2">
    <source>
        <dbReference type="EMBL" id="SCW00034.1"/>
    </source>
</evidence>
<dbReference type="GO" id="GO:0006508">
    <property type="term" value="P:proteolysis"/>
    <property type="evidence" value="ECO:0007669"/>
    <property type="project" value="UniProtKB-KW"/>
</dbReference>
<dbReference type="GO" id="GO:0070573">
    <property type="term" value="F:metallodipeptidase activity"/>
    <property type="evidence" value="ECO:0007669"/>
    <property type="project" value="InterPro"/>
</dbReference>
<dbReference type="EC" id="3.4.13.19" evidence="1"/>
<comment type="catalytic activity">
    <reaction evidence="1">
        <text>an L-aminoacyl-L-amino acid + H2O = 2 an L-alpha-amino acid</text>
        <dbReference type="Rhea" id="RHEA:48940"/>
        <dbReference type="ChEBI" id="CHEBI:15377"/>
        <dbReference type="ChEBI" id="CHEBI:59869"/>
        <dbReference type="ChEBI" id="CHEBI:77460"/>
        <dbReference type="EC" id="3.4.13.19"/>
    </reaction>
</comment>
<dbReference type="GO" id="GO:0046872">
    <property type="term" value="F:metal ion binding"/>
    <property type="evidence" value="ECO:0007669"/>
    <property type="project" value="UniProtKB-UniRule"/>
</dbReference>
<comment type="similarity">
    <text evidence="1">Belongs to the metallo-dependent hydrolases superfamily. Peptidase M19 family.</text>
</comment>
<dbReference type="CDD" id="cd01301">
    <property type="entry name" value="rDP_like"/>
    <property type="match status" value="1"/>
</dbReference>
<keyword evidence="1" id="KW-0482">Metalloprotease</keyword>
<dbReference type="PANTHER" id="PTHR10443">
    <property type="entry name" value="MICROSOMAL DIPEPTIDASE"/>
    <property type="match status" value="1"/>
</dbReference>
<keyword evidence="1" id="KW-0862">Zinc</keyword>
<dbReference type="OrthoDB" id="445695at2759"/>
<keyword evidence="1" id="KW-0378">Hydrolase</keyword>
<dbReference type="Proteomes" id="UP000190831">
    <property type="component" value="Chromosome B"/>
</dbReference>
<accession>A0A1G4M898</accession>
<gene>
    <name evidence="2" type="ORF">LAFE_0B07998G</name>
</gene>
<sequence length="422" mass="48157">MFLKKYLSGDKAESVDERFLKLSHRIPIIDTHNDFPYLLRVQLHNKVNELDFNSHLTSNTDLPKLKEGHVGVQFFSVYIECKDGGDFLYTDFNQINSAVRDTLEQIDVTKRLVAKHFKDMKFVNSSKEAMETYQNEKKIAITLGVEGLHQCDLSLAVVRIYYELGVRYITLTHNCDNPFAMAASSIPYREKDFGLTEYGVECVHEMNRLGMMVDLSHVSYQTMLDVLNVTEAPVIFSHSSVYKLTPHERNVRDDVLLKLKENGGVIQINFCPAFITSGDVDEEGNSIATISDAINHVSYVIDLIGWDHVGFGSDFDGIPGTPRGLEDVSKYPDLVKSIWSKYDATEEQIAKLMGLNTLRVWSECERISEVKKGHKCIEAQWSDRLWEFPTWAKTAMPEIYPGSKQIYDKSTKWIDGDDLIKK</sequence>
<dbReference type="OMA" id="HIWHVAQ"/>
<dbReference type="PROSITE" id="PS51365">
    <property type="entry name" value="RENAL_DIPEPTIDASE_2"/>
    <property type="match status" value="1"/>
</dbReference>
<evidence type="ECO:0000313" key="3">
    <source>
        <dbReference type="Proteomes" id="UP000190831"/>
    </source>
</evidence>
<organism evidence="2 3">
    <name type="scientific">Lachancea fermentati</name>
    <name type="common">Zygosaccharomyces fermentati</name>
    <dbReference type="NCBI Taxonomy" id="4955"/>
    <lineage>
        <taxon>Eukaryota</taxon>
        <taxon>Fungi</taxon>
        <taxon>Dikarya</taxon>
        <taxon>Ascomycota</taxon>
        <taxon>Saccharomycotina</taxon>
        <taxon>Saccharomycetes</taxon>
        <taxon>Saccharomycetales</taxon>
        <taxon>Saccharomycetaceae</taxon>
        <taxon>Lachancea</taxon>
    </lineage>
</organism>
<dbReference type="InterPro" id="IPR008257">
    <property type="entry name" value="Pept_M19"/>
</dbReference>
<dbReference type="STRING" id="4955.A0A1G4M898"/>
<dbReference type="SUPFAM" id="SSF51556">
    <property type="entry name" value="Metallo-dependent hydrolases"/>
    <property type="match status" value="1"/>
</dbReference>
<keyword evidence="1" id="KW-0224">Dipeptidase</keyword>
<dbReference type="PANTHER" id="PTHR10443:SF12">
    <property type="entry name" value="DIPEPTIDASE"/>
    <property type="match status" value="1"/>
</dbReference>
<keyword evidence="3" id="KW-1185">Reference proteome</keyword>
<dbReference type="Gene3D" id="3.20.20.140">
    <property type="entry name" value="Metal-dependent hydrolases"/>
    <property type="match status" value="1"/>
</dbReference>
<dbReference type="InterPro" id="IPR032466">
    <property type="entry name" value="Metal_Hydrolase"/>
</dbReference>
<dbReference type="AlphaFoldDB" id="A0A1G4M898"/>
<name>A0A1G4M898_LACFM</name>
<keyword evidence="1" id="KW-0479">Metal-binding</keyword>
<protein>
    <recommendedName>
        <fullName evidence="1">Dipeptidase</fullName>
        <ecNumber evidence="1">3.4.13.19</ecNumber>
    </recommendedName>
</protein>
<dbReference type="EMBL" id="LT598489">
    <property type="protein sequence ID" value="SCW00034.1"/>
    <property type="molecule type" value="Genomic_DNA"/>
</dbReference>
<keyword evidence="1" id="KW-0645">Protease</keyword>
<evidence type="ECO:0000256" key="1">
    <source>
        <dbReference type="RuleBase" id="RU341113"/>
    </source>
</evidence>
<reference evidence="3" key="1">
    <citation type="submission" date="2016-03" db="EMBL/GenBank/DDBJ databases">
        <authorList>
            <person name="Devillers H."/>
        </authorList>
    </citation>
    <scope>NUCLEOTIDE SEQUENCE [LARGE SCALE GENOMIC DNA]</scope>
</reference>